<dbReference type="PANTHER" id="PTHR46060">
    <property type="entry name" value="MARINER MOS1 TRANSPOSASE-LIKE PROTEIN"/>
    <property type="match status" value="1"/>
</dbReference>
<accession>A0A4Y2BL81</accession>
<keyword evidence="3" id="KW-1185">Reference proteome</keyword>
<dbReference type="PANTHER" id="PTHR46060:SF1">
    <property type="entry name" value="MARINER MOS1 TRANSPOSASE-LIKE PROTEIN"/>
    <property type="match status" value="1"/>
</dbReference>
<dbReference type="EMBL" id="BGPR01000089">
    <property type="protein sequence ID" value="GBL92828.1"/>
    <property type="molecule type" value="Genomic_DNA"/>
</dbReference>
<evidence type="ECO:0000313" key="3">
    <source>
        <dbReference type="Proteomes" id="UP000499080"/>
    </source>
</evidence>
<gene>
    <name evidence="2" type="ORF">AVEN_4536_1</name>
</gene>
<protein>
    <recommendedName>
        <fullName evidence="1">Mos1 transposase HTH domain-containing protein</fullName>
    </recommendedName>
</protein>
<organism evidence="2 3">
    <name type="scientific">Araneus ventricosus</name>
    <name type="common">Orbweaver spider</name>
    <name type="synonym">Epeira ventricosa</name>
    <dbReference type="NCBI Taxonomy" id="182803"/>
    <lineage>
        <taxon>Eukaryota</taxon>
        <taxon>Metazoa</taxon>
        <taxon>Ecdysozoa</taxon>
        <taxon>Arthropoda</taxon>
        <taxon>Chelicerata</taxon>
        <taxon>Arachnida</taxon>
        <taxon>Araneae</taxon>
        <taxon>Araneomorphae</taxon>
        <taxon>Entelegynae</taxon>
        <taxon>Araneoidea</taxon>
        <taxon>Araneidae</taxon>
        <taxon>Araneus</taxon>
    </lineage>
</organism>
<dbReference type="OrthoDB" id="8056049at2759"/>
<dbReference type="Gene3D" id="1.10.10.1450">
    <property type="match status" value="1"/>
</dbReference>
<name>A0A4Y2BL81_ARAVE</name>
<dbReference type="AlphaFoldDB" id="A0A4Y2BL81"/>
<reference evidence="2 3" key="1">
    <citation type="journal article" date="2019" name="Sci. Rep.">
        <title>Orb-weaving spider Araneus ventricosus genome elucidates the spidroin gene catalogue.</title>
        <authorList>
            <person name="Kono N."/>
            <person name="Nakamura H."/>
            <person name="Ohtoshi R."/>
            <person name="Moran D.A.P."/>
            <person name="Shinohara A."/>
            <person name="Yoshida Y."/>
            <person name="Fujiwara M."/>
            <person name="Mori M."/>
            <person name="Tomita M."/>
            <person name="Arakawa K."/>
        </authorList>
    </citation>
    <scope>NUCLEOTIDE SEQUENCE [LARGE SCALE GENOMIC DNA]</scope>
</reference>
<feature type="domain" description="Mos1 transposase HTH" evidence="1">
    <location>
        <begin position="6"/>
        <end position="52"/>
    </location>
</feature>
<evidence type="ECO:0000313" key="2">
    <source>
        <dbReference type="EMBL" id="GBL92828.1"/>
    </source>
</evidence>
<evidence type="ECO:0000259" key="1">
    <source>
        <dbReference type="Pfam" id="PF17906"/>
    </source>
</evidence>
<dbReference type="InterPro" id="IPR041426">
    <property type="entry name" value="Mos1_HTH"/>
</dbReference>
<proteinExistence type="predicted"/>
<dbReference type="Pfam" id="PF17906">
    <property type="entry name" value="HTH_48"/>
    <property type="match status" value="1"/>
</dbReference>
<dbReference type="Proteomes" id="UP000499080">
    <property type="component" value="Unassembled WGS sequence"/>
</dbReference>
<comment type="caution">
    <text evidence="2">The sequence shown here is derived from an EMBL/GenBank/DDBJ whole genome shotgun (WGS) entry which is preliminary data.</text>
</comment>
<sequence length="131" mass="15284">MSERSEKLRYNLHFYFDKGTNSMQAHGEICAVYGQDTLSRTIVRRCFSLFRSINFDVQDAPLCGRPITEKVNAILPKAKHDRHVRCHDIVKGINIHHQTVLNHLKKAGWMPHELTQKYTGWNCYLRISTET</sequence>
<dbReference type="InterPro" id="IPR052709">
    <property type="entry name" value="Transposase-MT_Hybrid"/>
</dbReference>